<feature type="domain" description="DUF2470" evidence="4">
    <location>
        <begin position="4"/>
        <end position="78"/>
    </location>
</feature>
<dbReference type="OrthoDB" id="92793at2"/>
<evidence type="ECO:0000259" key="4">
    <source>
        <dbReference type="Pfam" id="PF10615"/>
    </source>
</evidence>
<dbReference type="STRING" id="936155.HFELIS_15190"/>
<reference evidence="5 6" key="1">
    <citation type="journal article" date="2011" name="Genome Biol. Evol.">
        <title>Comparative whole genome sequence analysis of the carcinogenic bacterial model pathogen Helicobacter felis.</title>
        <authorList>
            <person name="Arnold I.C."/>
            <person name="Zigova Z."/>
            <person name="Holden M."/>
            <person name="Lawley T.D."/>
            <person name="Rad R."/>
            <person name="Dougan G."/>
            <person name="Falkow S."/>
            <person name="Bentley S.D."/>
            <person name="Muller A."/>
        </authorList>
    </citation>
    <scope>NUCLEOTIDE SEQUENCE [LARGE SCALE GENOMIC DNA]</scope>
    <source>
        <strain evidence="6">ATCC 49179 / CCUG 28539 / NCTC 12436 / CS1</strain>
    </source>
</reference>
<dbReference type="KEGG" id="hfe:HFELIS_15190"/>
<dbReference type="PANTHER" id="PTHR35176:SF6">
    <property type="entry name" value="HEME OXYGENASE HI_0854-RELATED"/>
    <property type="match status" value="1"/>
</dbReference>
<dbReference type="HOGENOM" id="CLU_093808_0_0_7"/>
<dbReference type="Gene3D" id="3.20.180.10">
    <property type="entry name" value="PNP-oxidase-like"/>
    <property type="match status" value="1"/>
</dbReference>
<evidence type="ECO:0000256" key="1">
    <source>
        <dbReference type="ARBA" id="ARBA00023002"/>
    </source>
</evidence>
<sequence length="302" mass="33540">MEIQFILDHMNKNHVGDMEKLLGKFGQIKGVQGVHLKTATLEHIEIAYTLEGKDGALKIDYPAKVSDNEGIKNAIIALCTSISETTDFKGVQEDLEKFREGFSSVCIASLSPENEVICSYSALLFDEQNGHKQFYIYVSEVAEHFKSLKAHPENVEVMFLEDEASAKSPILRKRLRYRTKLHFVERGAEFDRVYDNFLNKHGKGRGLETIRHMQDFHLIKLEFLKGRFVKGFGQAYDVDAHGHISYVGAQGNPHSKGNPHGGHPHGHPHGANPHGGHSHGGHPHGGHPHGHGAHHPGGHPHA</sequence>
<dbReference type="InterPro" id="IPR026324">
    <property type="entry name" value="Haem_oxygenase_HugZ"/>
</dbReference>
<keyword evidence="6" id="KW-1185">Reference proteome</keyword>
<dbReference type="GO" id="GO:0005829">
    <property type="term" value="C:cytosol"/>
    <property type="evidence" value="ECO:0007669"/>
    <property type="project" value="TreeGrafter"/>
</dbReference>
<dbReference type="GO" id="GO:0016627">
    <property type="term" value="F:oxidoreductase activity, acting on the CH-CH group of donors"/>
    <property type="evidence" value="ECO:0007669"/>
    <property type="project" value="TreeGrafter"/>
</dbReference>
<evidence type="ECO:0000259" key="3">
    <source>
        <dbReference type="Pfam" id="PF01243"/>
    </source>
</evidence>
<dbReference type="SMR" id="E7AAZ1"/>
<dbReference type="Gene3D" id="2.30.110.10">
    <property type="entry name" value="Electron Transport, Fmn-binding Protein, Chain A"/>
    <property type="match status" value="1"/>
</dbReference>
<evidence type="ECO:0000256" key="2">
    <source>
        <dbReference type="SAM" id="MobiDB-lite"/>
    </source>
</evidence>
<dbReference type="InterPro" id="IPR012349">
    <property type="entry name" value="Split_barrel_FMN-bd"/>
</dbReference>
<feature type="compositionally biased region" description="Basic residues" evidence="2">
    <location>
        <begin position="276"/>
        <end position="302"/>
    </location>
</feature>
<feature type="domain" description="Pyridoxamine 5'-phosphate oxidase N-terminal" evidence="3">
    <location>
        <begin position="93"/>
        <end position="229"/>
    </location>
</feature>
<dbReference type="NCBIfam" id="TIGR04109">
    <property type="entry name" value="heme_ox_HugZ"/>
    <property type="match status" value="1"/>
</dbReference>
<dbReference type="EMBL" id="FQ670179">
    <property type="protein sequence ID" value="CBY83603.1"/>
    <property type="molecule type" value="Genomic_DNA"/>
</dbReference>
<proteinExistence type="predicted"/>
<dbReference type="InterPro" id="IPR019595">
    <property type="entry name" value="DUF2470"/>
</dbReference>
<dbReference type="PANTHER" id="PTHR35176">
    <property type="entry name" value="HEME OXYGENASE HI_0854-RELATED"/>
    <property type="match status" value="1"/>
</dbReference>
<dbReference type="Proteomes" id="UP000007934">
    <property type="component" value="Chromosome"/>
</dbReference>
<gene>
    <name evidence="5" type="primary">Heme oxygenase</name>
    <name evidence="5" type="ordered locus">Hfelis_15190</name>
</gene>
<dbReference type="Pfam" id="PF01243">
    <property type="entry name" value="PNPOx_N"/>
    <property type="match status" value="1"/>
</dbReference>
<dbReference type="GeneID" id="36134767"/>
<organism evidence="5 6">
    <name type="scientific">Helicobacter felis (strain ATCC 49179 / CCUG 28539 / NCTC 12436 / CS1)</name>
    <dbReference type="NCBI Taxonomy" id="936155"/>
    <lineage>
        <taxon>Bacteria</taxon>
        <taxon>Pseudomonadati</taxon>
        <taxon>Campylobacterota</taxon>
        <taxon>Epsilonproteobacteria</taxon>
        <taxon>Campylobacterales</taxon>
        <taxon>Helicobacteraceae</taxon>
        <taxon>Helicobacter</taxon>
    </lineage>
</organism>
<keyword evidence="1" id="KW-0560">Oxidoreductase</keyword>
<accession>E7AAZ1</accession>
<dbReference type="eggNOG" id="COG0748">
    <property type="taxonomic scope" value="Bacteria"/>
</dbReference>
<dbReference type="SUPFAM" id="SSF50475">
    <property type="entry name" value="FMN-binding split barrel"/>
    <property type="match status" value="1"/>
</dbReference>
<evidence type="ECO:0000313" key="5">
    <source>
        <dbReference type="EMBL" id="CBY83603.1"/>
    </source>
</evidence>
<dbReference type="InterPro" id="IPR052019">
    <property type="entry name" value="F420H2_bilvrd_red/Heme_oxyg"/>
</dbReference>
<dbReference type="GO" id="GO:0070967">
    <property type="term" value="F:coenzyme F420 binding"/>
    <property type="evidence" value="ECO:0007669"/>
    <property type="project" value="TreeGrafter"/>
</dbReference>
<name>E7AAZ1_HELFC</name>
<feature type="region of interest" description="Disordered" evidence="2">
    <location>
        <begin position="248"/>
        <end position="302"/>
    </location>
</feature>
<dbReference type="InterPro" id="IPR037119">
    <property type="entry name" value="Haem_oxidase_HugZ-like_sf"/>
</dbReference>
<dbReference type="AlphaFoldDB" id="E7AAZ1"/>
<dbReference type="InterPro" id="IPR011576">
    <property type="entry name" value="Pyridox_Oxase_N"/>
</dbReference>
<protein>
    <submittedName>
        <fullName evidence="5">Heme oxygenase</fullName>
    </submittedName>
</protein>
<dbReference type="Pfam" id="PF10615">
    <property type="entry name" value="DUF2470"/>
    <property type="match status" value="1"/>
</dbReference>
<dbReference type="RefSeq" id="WP_013469964.1">
    <property type="nucleotide sequence ID" value="NC_014810.2"/>
</dbReference>
<evidence type="ECO:0000313" key="6">
    <source>
        <dbReference type="Proteomes" id="UP000007934"/>
    </source>
</evidence>